<dbReference type="PRINTS" id="PR00081">
    <property type="entry name" value="GDHRDH"/>
</dbReference>
<comment type="similarity">
    <text evidence="1">Belongs to the short-chain dehydrogenases/reductases (SDR) family.</text>
</comment>
<dbReference type="Pfam" id="PF13561">
    <property type="entry name" value="adh_short_C2"/>
    <property type="match status" value="1"/>
</dbReference>
<dbReference type="Proteomes" id="UP000249363">
    <property type="component" value="Unassembled WGS sequence"/>
</dbReference>
<dbReference type="PANTHER" id="PTHR48107">
    <property type="entry name" value="NADPH-DEPENDENT ALDEHYDE REDUCTASE-LIKE PROTEIN, CHLOROPLASTIC-RELATED"/>
    <property type="match status" value="1"/>
</dbReference>
<reference evidence="4 5" key="1">
    <citation type="journal article" date="2017" name="Biotechnol. Biofuels">
        <title>Differential beta-glucosidase expression as a function of carbon source availability in Talaromyces amestolkiae: a genomic and proteomic approach.</title>
        <authorList>
            <person name="de Eugenio L.I."/>
            <person name="Mendez-Liter J.A."/>
            <person name="Nieto-Dominguez M."/>
            <person name="Alonso L."/>
            <person name="Gil-Munoz J."/>
            <person name="Barriuso J."/>
            <person name="Prieto A."/>
            <person name="Martinez M.J."/>
        </authorList>
    </citation>
    <scope>NUCLEOTIDE SEQUENCE [LARGE SCALE GENOMIC DNA]</scope>
    <source>
        <strain evidence="4 5">CIB</strain>
    </source>
</reference>
<evidence type="ECO:0000256" key="1">
    <source>
        <dbReference type="ARBA" id="ARBA00006484"/>
    </source>
</evidence>
<evidence type="ECO:0000256" key="2">
    <source>
        <dbReference type="ARBA" id="ARBA00022857"/>
    </source>
</evidence>
<keyword evidence="2" id="KW-0521">NADP</keyword>
<dbReference type="GO" id="GO:0016614">
    <property type="term" value="F:oxidoreductase activity, acting on CH-OH group of donors"/>
    <property type="evidence" value="ECO:0007669"/>
    <property type="project" value="UniProtKB-ARBA"/>
</dbReference>
<dbReference type="InterPro" id="IPR002347">
    <property type="entry name" value="SDR_fam"/>
</dbReference>
<sequence>MPEQTLAGKVAIVSGSSSGIGAGIVRELSARGAFTVINFPFPHLEAEAQNLMLSLPSPAILVEADMSTTSAPNRLVDAAVSQWGKIDIVVNCAGLAINKPFEEQTLADWDLLVNVNGRGTFLLTQASLPHLTRGSGRIVNIVSISARGPPPNQTIYAGTKGMCDSFTKAKELPPKYGCTVNAVSPGPTMTEGFAAAGEEQMKILQPIIDQTPVGARMADPSEIAFAVAFLCEERARWINGTHIVASVSAEYVSHAIKKLANEESGSQISIVSWSAGALTTQWTLTFYPETRSKVKRHIAIGPDYRGSWTMIPLVYLSMFTEALVQQVPWSKFMKTLARFGGHRALVPTTSIASSTDLIVQPGFYGEGWPFLKDTWRLSGSQAQNIDLFKLCAVKSIKQGVFPHIVSHDSLLWETASYHIIFDALNNEKTFLGSAEKVTSDHCRGIPSDHLPPGSEYKHAAIMPELSDYAANYASKKPLRGWPEMPLREYTSVERWEKYKAGEKAHI</sequence>
<dbReference type="EMBL" id="MIKG01000018">
    <property type="protein sequence ID" value="RAO72163.1"/>
    <property type="molecule type" value="Genomic_DNA"/>
</dbReference>
<evidence type="ECO:0000313" key="5">
    <source>
        <dbReference type="Proteomes" id="UP000249363"/>
    </source>
</evidence>
<comment type="caution">
    <text evidence="4">The sequence shown here is derived from an EMBL/GenBank/DDBJ whole genome shotgun (WGS) entry which is preliminary data.</text>
</comment>
<dbReference type="PANTHER" id="PTHR48107:SF7">
    <property type="entry name" value="RE15974P"/>
    <property type="match status" value="1"/>
</dbReference>
<dbReference type="OrthoDB" id="4605274at2759"/>
<dbReference type="RefSeq" id="XP_040736677.1">
    <property type="nucleotide sequence ID" value="XM_040880951.1"/>
</dbReference>
<dbReference type="GeneID" id="63797389"/>
<dbReference type="CDD" id="cd05233">
    <property type="entry name" value="SDR_c"/>
    <property type="match status" value="1"/>
</dbReference>
<accession>A0A364L8R0</accession>
<keyword evidence="3" id="KW-0560">Oxidoreductase</keyword>
<gene>
    <name evidence="4" type="ORF">BHQ10_008175</name>
</gene>
<dbReference type="SUPFAM" id="SSF53474">
    <property type="entry name" value="alpha/beta-Hydrolases"/>
    <property type="match status" value="1"/>
</dbReference>
<dbReference type="FunFam" id="3.40.50.720:FF:000084">
    <property type="entry name" value="Short-chain dehydrogenase reductase"/>
    <property type="match status" value="1"/>
</dbReference>
<proteinExistence type="inferred from homology"/>
<dbReference type="InterPro" id="IPR036291">
    <property type="entry name" value="NAD(P)-bd_dom_sf"/>
</dbReference>
<dbReference type="PRINTS" id="PR00080">
    <property type="entry name" value="SDRFAMILY"/>
</dbReference>
<dbReference type="SUPFAM" id="SSF51735">
    <property type="entry name" value="NAD(P)-binding Rossmann-fold domains"/>
    <property type="match status" value="1"/>
</dbReference>
<organism evidence="4 5">
    <name type="scientific">Talaromyces amestolkiae</name>
    <dbReference type="NCBI Taxonomy" id="1196081"/>
    <lineage>
        <taxon>Eukaryota</taxon>
        <taxon>Fungi</taxon>
        <taxon>Dikarya</taxon>
        <taxon>Ascomycota</taxon>
        <taxon>Pezizomycotina</taxon>
        <taxon>Eurotiomycetes</taxon>
        <taxon>Eurotiomycetidae</taxon>
        <taxon>Eurotiales</taxon>
        <taxon>Trichocomaceae</taxon>
        <taxon>Talaromyces</taxon>
        <taxon>Talaromyces sect. Talaromyces</taxon>
    </lineage>
</organism>
<evidence type="ECO:0000313" key="4">
    <source>
        <dbReference type="EMBL" id="RAO72163.1"/>
    </source>
</evidence>
<dbReference type="STRING" id="1196081.A0A364L8R0"/>
<dbReference type="Gene3D" id="3.40.50.1820">
    <property type="entry name" value="alpha/beta hydrolase"/>
    <property type="match status" value="1"/>
</dbReference>
<evidence type="ECO:0000256" key="3">
    <source>
        <dbReference type="ARBA" id="ARBA00023002"/>
    </source>
</evidence>
<keyword evidence="5" id="KW-1185">Reference proteome</keyword>
<dbReference type="AlphaFoldDB" id="A0A364L8R0"/>
<dbReference type="InterPro" id="IPR029058">
    <property type="entry name" value="AB_hydrolase_fold"/>
</dbReference>
<dbReference type="Gene3D" id="3.40.50.720">
    <property type="entry name" value="NAD(P)-binding Rossmann-like Domain"/>
    <property type="match status" value="1"/>
</dbReference>
<name>A0A364L8R0_TALAM</name>
<protein>
    <submittedName>
        <fullName evidence="4">Uncharacterized protein</fullName>
    </submittedName>
</protein>